<evidence type="ECO:0000313" key="3">
    <source>
        <dbReference type="Proteomes" id="UP000239757"/>
    </source>
</evidence>
<feature type="region of interest" description="Disordered" evidence="1">
    <location>
        <begin position="102"/>
        <end position="124"/>
    </location>
</feature>
<reference evidence="2 3" key="1">
    <citation type="submission" date="2015-01" db="EMBL/GenBank/DDBJ databases">
        <title>Genome of allotetraploid Gossypium barbadense reveals genomic plasticity and fiber elongation in cotton evolution.</title>
        <authorList>
            <person name="Chen X."/>
            <person name="Liu X."/>
            <person name="Zhao B."/>
            <person name="Zheng H."/>
            <person name="Hu Y."/>
            <person name="Lu G."/>
            <person name="Yang C."/>
            <person name="Chen J."/>
            <person name="Shan C."/>
            <person name="Zhang L."/>
            <person name="Zhou Y."/>
            <person name="Wang L."/>
            <person name="Guo W."/>
            <person name="Bai Y."/>
            <person name="Ruan J."/>
            <person name="Shangguan X."/>
            <person name="Mao Y."/>
            <person name="Jiang J."/>
            <person name="Zhu Y."/>
            <person name="Lei J."/>
            <person name="Kang H."/>
            <person name="Chen S."/>
            <person name="He X."/>
            <person name="Wang R."/>
            <person name="Wang Y."/>
            <person name="Chen J."/>
            <person name="Wang L."/>
            <person name="Yu S."/>
            <person name="Wang B."/>
            <person name="Wei J."/>
            <person name="Song S."/>
            <person name="Lu X."/>
            <person name="Gao Z."/>
            <person name="Gu W."/>
            <person name="Deng X."/>
            <person name="Ma D."/>
            <person name="Wang S."/>
            <person name="Liang W."/>
            <person name="Fang L."/>
            <person name="Cai C."/>
            <person name="Zhu X."/>
            <person name="Zhou B."/>
            <person name="Zhang Y."/>
            <person name="Chen Z."/>
            <person name="Xu S."/>
            <person name="Zhu R."/>
            <person name="Wang S."/>
            <person name="Zhang T."/>
            <person name="Zhao G."/>
        </authorList>
    </citation>
    <scope>NUCLEOTIDE SEQUENCE [LARGE SCALE GENOMIC DNA]</scope>
    <source>
        <strain evidence="3">cv. Xinhai21</strain>
        <tissue evidence="2">Leaf</tissue>
    </source>
</reference>
<evidence type="ECO:0000256" key="1">
    <source>
        <dbReference type="SAM" id="MobiDB-lite"/>
    </source>
</evidence>
<protein>
    <submittedName>
        <fullName evidence="2">Uncharacterized protein</fullName>
    </submittedName>
</protein>
<dbReference type="EMBL" id="KZ663021">
    <property type="protein sequence ID" value="PPS16527.1"/>
    <property type="molecule type" value="Genomic_DNA"/>
</dbReference>
<dbReference type="Proteomes" id="UP000239757">
    <property type="component" value="Unassembled WGS sequence"/>
</dbReference>
<sequence>MLQIEELDEWWTQKSRKPEKLKPNQDQFTDVPNHLKVGDKVLLDAADPRIAISEPNGVIPLTVLNIFPYGIVEPGTRVYLRPCSNHKRDIAVRYGRIMSSSRGKKTAIPASKKRKGAGSSSGPALEIRHPFLQVPLGPQEELYQILRDQPLGVGGCIDWAALEQIQLVDAVMENGHVLDLAYFIALAIHHQTERHRRGVISIGPYITRLVRHFGLLNTAAQSSSLTLIGQMSPQGISSMLIIKSSKAHHRIGTKNSTGKGSLQPPCPTRLQPLQVPDITFFWCRTYGLMNLYHHRSILLHPHHCFG</sequence>
<accession>A0A2P5YLP4</accession>
<proteinExistence type="predicted"/>
<name>A0A2P5YLP4_GOSBA</name>
<dbReference type="AlphaFoldDB" id="A0A2P5YLP4"/>
<evidence type="ECO:0000313" key="2">
    <source>
        <dbReference type="EMBL" id="PPS16527.1"/>
    </source>
</evidence>
<organism evidence="2 3">
    <name type="scientific">Gossypium barbadense</name>
    <name type="common">Sea Island cotton</name>
    <name type="synonym">Hibiscus barbadensis</name>
    <dbReference type="NCBI Taxonomy" id="3634"/>
    <lineage>
        <taxon>Eukaryota</taxon>
        <taxon>Viridiplantae</taxon>
        <taxon>Streptophyta</taxon>
        <taxon>Embryophyta</taxon>
        <taxon>Tracheophyta</taxon>
        <taxon>Spermatophyta</taxon>
        <taxon>Magnoliopsida</taxon>
        <taxon>eudicotyledons</taxon>
        <taxon>Gunneridae</taxon>
        <taxon>Pentapetalae</taxon>
        <taxon>rosids</taxon>
        <taxon>malvids</taxon>
        <taxon>Malvales</taxon>
        <taxon>Malvaceae</taxon>
        <taxon>Malvoideae</taxon>
        <taxon>Gossypium</taxon>
    </lineage>
</organism>
<gene>
    <name evidence="2" type="ORF">GOBAR_AA04055</name>
</gene>